<dbReference type="KEGG" id="vg:23463423"/>
<protein>
    <submittedName>
        <fullName evidence="3">Dihydrofolate reductase</fullName>
    </submittedName>
</protein>
<dbReference type="InterPro" id="IPR024072">
    <property type="entry name" value="DHFR-like_dom_sf"/>
</dbReference>
<name>A0A0B5JBU6_9VIRU</name>
<organism evidence="3 4">
    <name type="scientific">Pandoravirus inopinatum</name>
    <dbReference type="NCBI Taxonomy" id="1605721"/>
    <lineage>
        <taxon>Viruses</taxon>
        <taxon>Pandoravirus</taxon>
    </lineage>
</organism>
<evidence type="ECO:0000259" key="2">
    <source>
        <dbReference type="Pfam" id="PF00186"/>
    </source>
</evidence>
<accession>A0A0B5JBU6</accession>
<dbReference type="Gene3D" id="3.40.430.10">
    <property type="entry name" value="Dihydrofolate Reductase, subunit A"/>
    <property type="match status" value="1"/>
</dbReference>
<feature type="domain" description="DHFR" evidence="2">
    <location>
        <begin position="32"/>
        <end position="164"/>
    </location>
</feature>
<evidence type="ECO:0000313" key="3">
    <source>
        <dbReference type="EMBL" id="AJF98506.1"/>
    </source>
</evidence>
<proteinExistence type="predicted"/>
<reference evidence="3 4" key="1">
    <citation type="journal article" date="2015" name="Parasitol. Res.">
        <title>Viruses in close associations with free-living amoebae.</title>
        <authorList>
            <person name="Scheid P."/>
        </authorList>
    </citation>
    <scope>NUCLEOTIDE SEQUENCE [LARGE SCALE GENOMIC DNA]</scope>
    <source>
        <strain evidence="3">KlaHel</strain>
    </source>
</reference>
<feature type="compositionally biased region" description="Low complexity" evidence="1">
    <location>
        <begin position="274"/>
        <end position="288"/>
    </location>
</feature>
<dbReference type="GO" id="GO:0046654">
    <property type="term" value="P:tetrahydrofolate biosynthetic process"/>
    <property type="evidence" value="ECO:0007669"/>
    <property type="project" value="InterPro"/>
</dbReference>
<dbReference type="InterPro" id="IPR001796">
    <property type="entry name" value="DHFR_dom"/>
</dbReference>
<dbReference type="Proteomes" id="UP000202511">
    <property type="component" value="Segment"/>
</dbReference>
<dbReference type="CDD" id="cd00209">
    <property type="entry name" value="DHFR"/>
    <property type="match status" value="1"/>
</dbReference>
<dbReference type="EMBL" id="KP136319">
    <property type="protein sequence ID" value="AJF98506.1"/>
    <property type="molecule type" value="Genomic_DNA"/>
</dbReference>
<sequence length="373" mass="40455">MLDSPQQTNQRGALGEHAATCTNGRRRAPLVVRLVVAVDENGAMGCTYRSLPWVFKASGQLAALSALVAGHPVVVGRTSAAMDDDALAVGRRRIVLSRASRRYDYHHGHRVCVDTRPKGIPPDAEVAHSVDEVLSLCRDEPMLYVIGGRSTFEAFLPYASAIHHFVLSDTLSFAGRTGQTTYFPPLPRGPSLVTHHAAATDGSPGYRVETYITHPSISPPTPGISPVPRMLVTETDLYRHLTRPSRSCQTPLGTSLVDARRNGAGDGAARRRPIISGPSSGASTSTTTSVYPRVFYPQRTDTEDRVLEKIKDLTLTAHHETLDAVDLEQIAIRDYYDLLPKGHTADTQASPAARPQDKGKEKVADGNHDKSDE</sequence>
<evidence type="ECO:0000256" key="1">
    <source>
        <dbReference type="SAM" id="MobiDB-lite"/>
    </source>
</evidence>
<dbReference type="RefSeq" id="YP_009120741.1">
    <property type="nucleotide sequence ID" value="NC_026440.1"/>
</dbReference>
<feature type="compositionally biased region" description="Basic and acidic residues" evidence="1">
    <location>
        <begin position="355"/>
        <end position="373"/>
    </location>
</feature>
<feature type="region of interest" description="Disordered" evidence="1">
    <location>
        <begin position="243"/>
        <end position="288"/>
    </location>
</feature>
<dbReference type="Pfam" id="PF00186">
    <property type="entry name" value="DHFR_1"/>
    <property type="match status" value="1"/>
</dbReference>
<feature type="compositionally biased region" description="Polar residues" evidence="1">
    <location>
        <begin position="244"/>
        <end position="253"/>
    </location>
</feature>
<dbReference type="GeneID" id="23463423"/>
<feature type="region of interest" description="Disordered" evidence="1">
    <location>
        <begin position="341"/>
        <end position="373"/>
    </location>
</feature>
<dbReference type="SUPFAM" id="SSF53597">
    <property type="entry name" value="Dihydrofolate reductase-like"/>
    <property type="match status" value="1"/>
</dbReference>
<evidence type="ECO:0000313" key="4">
    <source>
        <dbReference type="Proteomes" id="UP000202511"/>
    </source>
</evidence>
<dbReference type="GO" id="GO:0004146">
    <property type="term" value="F:dihydrofolate reductase activity"/>
    <property type="evidence" value="ECO:0007669"/>
    <property type="project" value="InterPro"/>
</dbReference>